<dbReference type="AlphaFoldDB" id="A0A1T5N6T7"/>
<evidence type="ECO:0000313" key="3">
    <source>
        <dbReference type="Proteomes" id="UP000190166"/>
    </source>
</evidence>
<sequence length="257" mass="28842">MAKQIGLLRFTGKLGNIIGYRRNGNYFVRTMPEAVRQTAATRQASRNFGVASRKGKLIRRAIVPELHIHHDGSLVNRLNKALIQTNSESLRGIEGFRINRYTGTEQFFCQQPVVSQRGVVRIPAQTLPSQENFSHLEITVTAVRISFKERRITGRSSTTATINLNQPFSGMELDTATPGKGMLLIILQVRSIKGTDATANRRFFAADIMAVLPPASTKQKRLKKNSVPDVRKLLSLQPETHNGIPRPKHPEVQRQRE</sequence>
<dbReference type="RefSeq" id="WP_079467922.1">
    <property type="nucleotide sequence ID" value="NZ_FUZZ01000001.1"/>
</dbReference>
<name>A0A1T5N6T7_9BACT</name>
<reference evidence="2 3" key="1">
    <citation type="submission" date="2017-02" db="EMBL/GenBank/DDBJ databases">
        <authorList>
            <person name="Peterson S.W."/>
        </authorList>
    </citation>
    <scope>NUCLEOTIDE SEQUENCE [LARGE SCALE GENOMIC DNA]</scope>
    <source>
        <strain evidence="2 3">DSM 18108</strain>
    </source>
</reference>
<dbReference type="Proteomes" id="UP000190166">
    <property type="component" value="Unassembled WGS sequence"/>
</dbReference>
<feature type="compositionally biased region" description="Basic and acidic residues" evidence="1">
    <location>
        <begin position="248"/>
        <end position="257"/>
    </location>
</feature>
<dbReference type="EMBL" id="FUZZ01000001">
    <property type="protein sequence ID" value="SKC96044.1"/>
    <property type="molecule type" value="Genomic_DNA"/>
</dbReference>
<evidence type="ECO:0000313" key="2">
    <source>
        <dbReference type="EMBL" id="SKC96044.1"/>
    </source>
</evidence>
<accession>A0A1T5N6T7</accession>
<feature type="region of interest" description="Disordered" evidence="1">
    <location>
        <begin position="219"/>
        <end position="257"/>
    </location>
</feature>
<keyword evidence="3" id="KW-1185">Reference proteome</keyword>
<gene>
    <name evidence="2" type="ORF">SAMN05660461_0599</name>
</gene>
<protein>
    <submittedName>
        <fullName evidence="2">Uncharacterized protein</fullName>
    </submittedName>
</protein>
<evidence type="ECO:0000256" key="1">
    <source>
        <dbReference type="SAM" id="MobiDB-lite"/>
    </source>
</evidence>
<proteinExistence type="predicted"/>
<organism evidence="2 3">
    <name type="scientific">Chitinophaga ginsengisegetis</name>
    <dbReference type="NCBI Taxonomy" id="393003"/>
    <lineage>
        <taxon>Bacteria</taxon>
        <taxon>Pseudomonadati</taxon>
        <taxon>Bacteroidota</taxon>
        <taxon>Chitinophagia</taxon>
        <taxon>Chitinophagales</taxon>
        <taxon>Chitinophagaceae</taxon>
        <taxon>Chitinophaga</taxon>
    </lineage>
</organism>